<dbReference type="RefSeq" id="WP_184970054.1">
    <property type="nucleotide sequence ID" value="NZ_JACHIN010000012.1"/>
</dbReference>
<dbReference type="Gene3D" id="3.40.50.720">
    <property type="entry name" value="NAD(P)-binding Rossmann-like Domain"/>
    <property type="match status" value="1"/>
</dbReference>
<feature type="domain" description="GFO/IDH/MocA-like oxidoreductase" evidence="3">
    <location>
        <begin position="117"/>
        <end position="242"/>
    </location>
</feature>
<feature type="domain" description="Gfo/Idh/MocA-like oxidoreductase N-terminal" evidence="2">
    <location>
        <begin position="40"/>
        <end position="106"/>
    </location>
</feature>
<dbReference type="InterPro" id="IPR050463">
    <property type="entry name" value="Gfo/Idh/MocA_oxidrdct_glycsds"/>
</dbReference>
<dbReference type="GO" id="GO:0016491">
    <property type="term" value="F:oxidoreductase activity"/>
    <property type="evidence" value="ECO:0007669"/>
    <property type="project" value="UniProtKB-KW"/>
</dbReference>
<evidence type="ECO:0000259" key="3">
    <source>
        <dbReference type="Pfam" id="PF22725"/>
    </source>
</evidence>
<gene>
    <name evidence="4" type="ORF">HNR40_007618</name>
</gene>
<evidence type="ECO:0000256" key="1">
    <source>
        <dbReference type="ARBA" id="ARBA00023002"/>
    </source>
</evidence>
<dbReference type="GO" id="GO:0000166">
    <property type="term" value="F:nucleotide binding"/>
    <property type="evidence" value="ECO:0007669"/>
    <property type="project" value="InterPro"/>
</dbReference>
<dbReference type="SUPFAM" id="SSF55347">
    <property type="entry name" value="Glyceraldehyde-3-phosphate dehydrogenase-like, C-terminal domain"/>
    <property type="match status" value="1"/>
</dbReference>
<dbReference type="InterPro" id="IPR036291">
    <property type="entry name" value="NAD(P)-bd_dom_sf"/>
</dbReference>
<keyword evidence="5" id="KW-1185">Reference proteome</keyword>
<dbReference type="Pfam" id="PF01408">
    <property type="entry name" value="GFO_IDH_MocA"/>
    <property type="match status" value="1"/>
</dbReference>
<dbReference type="PANTHER" id="PTHR43818:SF11">
    <property type="entry name" value="BCDNA.GH03377"/>
    <property type="match status" value="1"/>
</dbReference>
<accession>A0A7W8A9L0</accession>
<organism evidence="4 5">
    <name type="scientific">Nonomuraea endophytica</name>
    <dbReference type="NCBI Taxonomy" id="714136"/>
    <lineage>
        <taxon>Bacteria</taxon>
        <taxon>Bacillati</taxon>
        <taxon>Actinomycetota</taxon>
        <taxon>Actinomycetes</taxon>
        <taxon>Streptosporangiales</taxon>
        <taxon>Streptosporangiaceae</taxon>
        <taxon>Nonomuraea</taxon>
    </lineage>
</organism>
<name>A0A7W8A9L0_9ACTN</name>
<dbReference type="Gene3D" id="3.30.360.10">
    <property type="entry name" value="Dihydrodipicolinate Reductase, domain 2"/>
    <property type="match status" value="1"/>
</dbReference>
<protein>
    <submittedName>
        <fullName evidence="4">Putative dehydrogenase</fullName>
    </submittedName>
</protein>
<reference evidence="4 5" key="1">
    <citation type="submission" date="2020-08" db="EMBL/GenBank/DDBJ databases">
        <title>Genomic Encyclopedia of Type Strains, Phase IV (KMG-IV): sequencing the most valuable type-strain genomes for metagenomic binning, comparative biology and taxonomic classification.</title>
        <authorList>
            <person name="Goeker M."/>
        </authorList>
    </citation>
    <scope>NUCLEOTIDE SEQUENCE [LARGE SCALE GENOMIC DNA]</scope>
    <source>
        <strain evidence="4 5">DSM 45385</strain>
    </source>
</reference>
<dbReference type="EMBL" id="JACHIN010000012">
    <property type="protein sequence ID" value="MBB5082123.1"/>
    <property type="molecule type" value="Genomic_DNA"/>
</dbReference>
<dbReference type="PANTHER" id="PTHR43818">
    <property type="entry name" value="BCDNA.GH03377"/>
    <property type="match status" value="1"/>
</dbReference>
<comment type="caution">
    <text evidence="4">The sequence shown here is derived from an EMBL/GenBank/DDBJ whole genome shotgun (WGS) entry which is preliminary data.</text>
</comment>
<evidence type="ECO:0000259" key="2">
    <source>
        <dbReference type="Pfam" id="PF01408"/>
    </source>
</evidence>
<dbReference type="Proteomes" id="UP000568380">
    <property type="component" value="Unassembled WGS sequence"/>
</dbReference>
<proteinExistence type="predicted"/>
<evidence type="ECO:0000313" key="4">
    <source>
        <dbReference type="EMBL" id="MBB5082123.1"/>
    </source>
</evidence>
<keyword evidence="1" id="KW-0560">Oxidoreductase</keyword>
<dbReference type="InterPro" id="IPR000683">
    <property type="entry name" value="Gfo/Idh/MocA-like_OxRdtase_N"/>
</dbReference>
<dbReference type="Pfam" id="PF22725">
    <property type="entry name" value="GFO_IDH_MocA_C3"/>
    <property type="match status" value="1"/>
</dbReference>
<evidence type="ECO:0000313" key="5">
    <source>
        <dbReference type="Proteomes" id="UP000568380"/>
    </source>
</evidence>
<dbReference type="SUPFAM" id="SSF51735">
    <property type="entry name" value="NAD(P)-binding Rossmann-fold domains"/>
    <property type="match status" value="1"/>
</dbReference>
<dbReference type="AlphaFoldDB" id="A0A7W8A9L0"/>
<dbReference type="InterPro" id="IPR055170">
    <property type="entry name" value="GFO_IDH_MocA-like_dom"/>
</dbReference>
<sequence>MRVLDVLLIGEYGLGHQNHQRDMYAPAFEAHPGFRVTGRAEADDPLDRPDADVVSVCVPYERRVEVVTRALRAGKHVLVDKPMALTAAECARIAEAAAGTGLVCLPAHHQRFQPAVRVAREAIAAGKVGLPWNVQADFLVAGGGAVWPLGELLNFAPYATDAIHAMTALPVTAVYATGGPRFQDGPSQNSSFQDGPEDLVTLCLTHERGMTSTVVAGRTPAMPGAGGLSLHRYRVAGSHGTLLADANRPAARVLTTTGTPRGTWAGPSTVDRMLTELHTAVVTGRPAELGPADAVAALRVVEAARRSLASGQVEEVLP</sequence>